<dbReference type="GO" id="GO:0004401">
    <property type="term" value="F:histidinol-phosphatase activity"/>
    <property type="evidence" value="ECO:0007669"/>
    <property type="project" value="UniProtKB-EC"/>
</dbReference>
<keyword evidence="5" id="KW-0378">Hydrolase</keyword>
<dbReference type="Pfam" id="PF02811">
    <property type="entry name" value="PHP"/>
    <property type="match status" value="1"/>
</dbReference>
<keyword evidence="4" id="KW-0028">Amino-acid biosynthesis</keyword>
<evidence type="ECO:0000256" key="3">
    <source>
        <dbReference type="ARBA" id="ARBA00013085"/>
    </source>
</evidence>
<evidence type="ECO:0000256" key="6">
    <source>
        <dbReference type="ARBA" id="ARBA00023102"/>
    </source>
</evidence>
<dbReference type="GO" id="GO:0000105">
    <property type="term" value="P:L-histidine biosynthetic process"/>
    <property type="evidence" value="ECO:0007669"/>
    <property type="project" value="UniProtKB-KW"/>
</dbReference>
<comment type="pathway">
    <text evidence="1">Amino-acid biosynthesis; L-histidine biosynthesis; L-histidine from 5-phospho-alpha-D-ribose 1-diphosphate: step 8/9.</text>
</comment>
<dbReference type="InterPro" id="IPR010140">
    <property type="entry name" value="Histidinol_P_phosphatase_HisJ"/>
</dbReference>
<sequence>MSLDYDYHTHSTYSDGDLLFRMLAAAESAGLAGIGVTDHCNVAERESMQEMKAQFGFNLDTTYERRRRGIEAYRDRFDLHIFDGVEMDYEPQDENRIAAFLETADFDYAIGSVHHVEDVNVHFESYFGRKSEAERRDVVATYFDKLVALIDSELFEIAAHPDLIERNPALRGLATDEDYERVADAFADSRTIPEVNAGRALDDYGEFHPTPAFLDALLDRGVSVTVGTDSHSPEVVEPRLAALTERLDEVGVEPVDVVT</sequence>
<evidence type="ECO:0000256" key="5">
    <source>
        <dbReference type="ARBA" id="ARBA00022801"/>
    </source>
</evidence>
<evidence type="ECO:0000313" key="9">
    <source>
        <dbReference type="EMBL" id="MFC5367856.1"/>
    </source>
</evidence>
<dbReference type="RefSeq" id="WP_227230100.1">
    <property type="nucleotide sequence ID" value="NZ_JAJCVJ010000002.1"/>
</dbReference>
<evidence type="ECO:0000256" key="2">
    <source>
        <dbReference type="ARBA" id="ARBA00009152"/>
    </source>
</evidence>
<comment type="similarity">
    <text evidence="2">Belongs to the PHP hydrolase family. HisK subfamily.</text>
</comment>
<dbReference type="SMART" id="SM00481">
    <property type="entry name" value="POLIIIAc"/>
    <property type="match status" value="1"/>
</dbReference>
<evidence type="ECO:0000256" key="7">
    <source>
        <dbReference type="ARBA" id="ARBA00049158"/>
    </source>
</evidence>
<protein>
    <recommendedName>
        <fullName evidence="3">histidinol-phosphatase</fullName>
        <ecNumber evidence="3">3.1.3.15</ecNumber>
    </recommendedName>
</protein>
<accession>A0ABD5RD37</accession>
<dbReference type="SUPFAM" id="SSF89550">
    <property type="entry name" value="PHP domain-like"/>
    <property type="match status" value="1"/>
</dbReference>
<evidence type="ECO:0000256" key="1">
    <source>
        <dbReference type="ARBA" id="ARBA00004970"/>
    </source>
</evidence>
<name>A0ABD5RD37_9EURY</name>
<dbReference type="Proteomes" id="UP001596201">
    <property type="component" value="Unassembled WGS sequence"/>
</dbReference>
<dbReference type="EC" id="3.1.3.15" evidence="3"/>
<feature type="domain" description="Polymerase/histidinol phosphatase N-terminal" evidence="8">
    <location>
        <begin position="5"/>
        <end position="63"/>
    </location>
</feature>
<dbReference type="AlphaFoldDB" id="A0ABD5RD37"/>
<evidence type="ECO:0000256" key="4">
    <source>
        <dbReference type="ARBA" id="ARBA00022605"/>
    </source>
</evidence>
<dbReference type="EMBL" id="JBHSKX010000002">
    <property type="protein sequence ID" value="MFC5367856.1"/>
    <property type="molecule type" value="Genomic_DNA"/>
</dbReference>
<comment type="caution">
    <text evidence="9">The sequence shown here is derived from an EMBL/GenBank/DDBJ whole genome shotgun (WGS) entry which is preliminary data.</text>
</comment>
<keyword evidence="10" id="KW-1185">Reference proteome</keyword>
<organism evidence="9 10">
    <name type="scientific">Salinirubrum litoreum</name>
    <dbReference type="NCBI Taxonomy" id="1126234"/>
    <lineage>
        <taxon>Archaea</taxon>
        <taxon>Methanobacteriati</taxon>
        <taxon>Methanobacteriota</taxon>
        <taxon>Stenosarchaea group</taxon>
        <taxon>Halobacteria</taxon>
        <taxon>Halobacteriales</taxon>
        <taxon>Haloferacaceae</taxon>
        <taxon>Salinirubrum</taxon>
    </lineage>
</organism>
<dbReference type="InterPro" id="IPR003141">
    <property type="entry name" value="Pol/His_phosphatase_N"/>
</dbReference>
<proteinExistence type="inferred from homology"/>
<dbReference type="PANTHER" id="PTHR21039:SF0">
    <property type="entry name" value="HISTIDINOL-PHOSPHATASE"/>
    <property type="match status" value="1"/>
</dbReference>
<evidence type="ECO:0000313" key="10">
    <source>
        <dbReference type="Proteomes" id="UP001596201"/>
    </source>
</evidence>
<reference evidence="9 10" key="1">
    <citation type="journal article" date="2019" name="Int. J. Syst. Evol. Microbiol.">
        <title>The Global Catalogue of Microorganisms (GCM) 10K type strain sequencing project: providing services to taxonomists for standard genome sequencing and annotation.</title>
        <authorList>
            <consortium name="The Broad Institute Genomics Platform"/>
            <consortium name="The Broad Institute Genome Sequencing Center for Infectious Disease"/>
            <person name="Wu L."/>
            <person name="Ma J."/>
        </authorList>
    </citation>
    <scope>NUCLEOTIDE SEQUENCE [LARGE SCALE GENOMIC DNA]</scope>
    <source>
        <strain evidence="9 10">CGMCC 1.12237</strain>
    </source>
</reference>
<dbReference type="Gene3D" id="3.20.20.140">
    <property type="entry name" value="Metal-dependent hydrolases"/>
    <property type="match status" value="1"/>
</dbReference>
<evidence type="ECO:0000259" key="8">
    <source>
        <dbReference type="SMART" id="SM00481"/>
    </source>
</evidence>
<keyword evidence="6" id="KW-0368">Histidine biosynthesis</keyword>
<gene>
    <name evidence="9" type="ORF">ACFPJ5_13035</name>
</gene>
<dbReference type="PANTHER" id="PTHR21039">
    <property type="entry name" value="HISTIDINOL PHOSPHATASE-RELATED"/>
    <property type="match status" value="1"/>
</dbReference>
<dbReference type="InterPro" id="IPR004013">
    <property type="entry name" value="PHP_dom"/>
</dbReference>
<comment type="catalytic activity">
    <reaction evidence="7">
        <text>L-histidinol phosphate + H2O = L-histidinol + phosphate</text>
        <dbReference type="Rhea" id="RHEA:14465"/>
        <dbReference type="ChEBI" id="CHEBI:15377"/>
        <dbReference type="ChEBI" id="CHEBI:43474"/>
        <dbReference type="ChEBI" id="CHEBI:57699"/>
        <dbReference type="ChEBI" id="CHEBI:57980"/>
        <dbReference type="EC" id="3.1.3.15"/>
    </reaction>
</comment>
<dbReference type="InterPro" id="IPR016195">
    <property type="entry name" value="Pol/histidinol_Pase-like"/>
</dbReference>